<organism evidence="4 5">
    <name type="scientific">Bacteroides reticulotermitis</name>
    <dbReference type="NCBI Taxonomy" id="1133319"/>
    <lineage>
        <taxon>Bacteria</taxon>
        <taxon>Pseudomonadati</taxon>
        <taxon>Bacteroidota</taxon>
        <taxon>Bacteroidia</taxon>
        <taxon>Bacteroidales</taxon>
        <taxon>Bacteroidaceae</taxon>
        <taxon>Bacteroides</taxon>
    </lineage>
</organism>
<feature type="domain" description="Tyr recombinase" evidence="3">
    <location>
        <begin position="205"/>
        <end position="390"/>
    </location>
</feature>
<dbReference type="Gene3D" id="1.10.150.130">
    <property type="match status" value="1"/>
</dbReference>
<evidence type="ECO:0000313" key="4">
    <source>
        <dbReference type="EMBL" id="MBB4043788.1"/>
    </source>
</evidence>
<sequence>MVAKKAKLVLDKRRAKKDGSFPIVIEIRNNDKIRIATSYSSIPENWVNGMFGKKESNYSRKNVILNEMQNNVERILLELSDNHQSISDKDLRDRISRTIIGKEPKKEKTFVEYLDEFVSIKSNKGTQSVYATTRSKIEKFDPNCTFESMDKKWLTSLESWMAQTMKINAYAIHLRNIRAVFNYAIDEEYTTLYPFRKFKIKKEETRKRSLTVEQLAMLRDYDCEEYQKRYRDLFMLMFYLIGINAADLFNAKPAGVVDGRIEYKRAKTGKLYSIKIEPEALVIIERYKGREYLLNIMDEYSNHKDFLHRMGTGLKQIGECKRVGLGGKKEITPLFPDISSYWARHTWATIAHKIGVPKDVISMALGHSFGVATTDIYINYDNDKIDEANRMVIDYVNEAGPNRSD</sequence>
<dbReference type="GO" id="GO:0015074">
    <property type="term" value="P:DNA integration"/>
    <property type="evidence" value="ECO:0007669"/>
    <property type="project" value="InterPro"/>
</dbReference>
<proteinExistence type="predicted"/>
<dbReference type="InterPro" id="IPR035386">
    <property type="entry name" value="Arm-DNA-bind_5"/>
</dbReference>
<evidence type="ECO:0000313" key="5">
    <source>
        <dbReference type="Proteomes" id="UP000560658"/>
    </source>
</evidence>
<dbReference type="SUPFAM" id="SSF56349">
    <property type="entry name" value="DNA breaking-rejoining enzymes"/>
    <property type="match status" value="1"/>
</dbReference>
<dbReference type="InterPro" id="IPR011010">
    <property type="entry name" value="DNA_brk_join_enz"/>
</dbReference>
<dbReference type="AlphaFoldDB" id="A0A840D079"/>
<reference evidence="4" key="1">
    <citation type="submission" date="2020-08" db="EMBL/GenBank/DDBJ databases">
        <title>Genomic Encyclopedia of Type Strains, Phase IV (KMG-IV): sequencing the most valuable type-strain genomes for metagenomic binning, comparative biology and taxonomic classification.</title>
        <authorList>
            <person name="Goeker M."/>
        </authorList>
    </citation>
    <scope>NUCLEOTIDE SEQUENCE [LARGE SCALE GENOMIC DNA]</scope>
    <source>
        <strain evidence="4">DSM 105720</strain>
    </source>
</reference>
<keyword evidence="2" id="KW-0233">DNA recombination</keyword>
<dbReference type="InterPro" id="IPR025269">
    <property type="entry name" value="SAM-like_dom"/>
</dbReference>
<evidence type="ECO:0000256" key="1">
    <source>
        <dbReference type="ARBA" id="ARBA00023125"/>
    </source>
</evidence>
<keyword evidence="1" id="KW-0238">DNA-binding</keyword>
<keyword evidence="5" id="KW-1185">Reference proteome</keyword>
<dbReference type="PROSITE" id="PS51898">
    <property type="entry name" value="TYR_RECOMBINASE"/>
    <property type="match status" value="1"/>
</dbReference>
<dbReference type="Pfam" id="PF17293">
    <property type="entry name" value="Arm-DNA-bind_5"/>
    <property type="match status" value="1"/>
</dbReference>
<dbReference type="RefSeq" id="WP_044161457.1">
    <property type="nucleotide sequence ID" value="NZ_JACIER010000005.1"/>
</dbReference>
<dbReference type="GO" id="GO:0006310">
    <property type="term" value="P:DNA recombination"/>
    <property type="evidence" value="ECO:0007669"/>
    <property type="project" value="UniProtKB-KW"/>
</dbReference>
<dbReference type="EMBL" id="JACIER010000005">
    <property type="protein sequence ID" value="MBB4043788.1"/>
    <property type="molecule type" value="Genomic_DNA"/>
</dbReference>
<dbReference type="Proteomes" id="UP000560658">
    <property type="component" value="Unassembled WGS sequence"/>
</dbReference>
<dbReference type="Pfam" id="PF13102">
    <property type="entry name" value="Phage_int_SAM_5"/>
    <property type="match status" value="1"/>
</dbReference>
<name>A0A840D079_9BACE</name>
<protein>
    <submittedName>
        <fullName evidence="4">Site-specific recombinase XerD</fullName>
    </submittedName>
</protein>
<dbReference type="GO" id="GO:0003677">
    <property type="term" value="F:DNA binding"/>
    <property type="evidence" value="ECO:0007669"/>
    <property type="project" value="UniProtKB-KW"/>
</dbReference>
<dbReference type="InterPro" id="IPR013762">
    <property type="entry name" value="Integrase-like_cat_sf"/>
</dbReference>
<accession>A0A840D079</accession>
<dbReference type="Gene3D" id="1.10.443.10">
    <property type="entry name" value="Intergrase catalytic core"/>
    <property type="match status" value="1"/>
</dbReference>
<dbReference type="InterPro" id="IPR002104">
    <property type="entry name" value="Integrase_catalytic"/>
</dbReference>
<evidence type="ECO:0000259" key="3">
    <source>
        <dbReference type="PROSITE" id="PS51898"/>
    </source>
</evidence>
<evidence type="ECO:0000256" key="2">
    <source>
        <dbReference type="ARBA" id="ARBA00023172"/>
    </source>
</evidence>
<gene>
    <name evidence="4" type="ORF">GGR06_001574</name>
</gene>
<comment type="caution">
    <text evidence="4">The sequence shown here is derived from an EMBL/GenBank/DDBJ whole genome shotgun (WGS) entry which is preliminary data.</text>
</comment>
<dbReference type="InterPro" id="IPR010998">
    <property type="entry name" value="Integrase_recombinase_N"/>
</dbReference>